<evidence type="ECO:0000256" key="6">
    <source>
        <dbReference type="SAM" id="MobiDB-lite"/>
    </source>
</evidence>
<keyword evidence="4" id="KW-0804">Transcription</keyword>
<accession>A0AB32WZC7</accession>
<gene>
    <name evidence="8" type="primary">LOC108663815</name>
</gene>
<dbReference type="Pfam" id="PF03754">
    <property type="entry name" value="At2g31720-like"/>
    <property type="match status" value="1"/>
</dbReference>
<evidence type="ECO:0000256" key="5">
    <source>
        <dbReference type="ARBA" id="ARBA00023242"/>
    </source>
</evidence>
<reference evidence="7" key="1">
    <citation type="journal article" date="1997" name="Nucleic Acids Res.">
        <title>tRNAscan-SE: a program for improved detection of transfer RNA genes in genomic sequence.</title>
        <authorList>
            <person name="Lowe T.M."/>
            <person name="Eddy S.R."/>
        </authorList>
    </citation>
    <scope>NUCLEOTIDE SEQUENCE [LARGE SCALE GENOMIC DNA]</scope>
    <source>
        <strain evidence="7">r\B97-61/B2</strain>
    </source>
</reference>
<dbReference type="GO" id="GO:0003677">
    <property type="term" value="F:DNA binding"/>
    <property type="evidence" value="ECO:0007669"/>
    <property type="project" value="UniProtKB-KW"/>
</dbReference>
<dbReference type="AlphaFoldDB" id="A0AB32WZC7"/>
<dbReference type="RefSeq" id="XP_017984962.1">
    <property type="nucleotide sequence ID" value="XM_018129473.1"/>
</dbReference>
<keyword evidence="2" id="KW-0805">Transcription regulation</keyword>
<reference evidence="8" key="2">
    <citation type="submission" date="2025-08" db="UniProtKB">
        <authorList>
            <consortium name="RefSeq"/>
        </authorList>
    </citation>
    <scope>IDENTIFICATION</scope>
</reference>
<dbReference type="PANTHER" id="PTHR31541">
    <property type="entry name" value="B3 DOMAIN PLANT PROTEIN-RELATED"/>
    <property type="match status" value="1"/>
</dbReference>
<feature type="compositionally biased region" description="Basic and acidic residues" evidence="6">
    <location>
        <begin position="111"/>
        <end position="125"/>
    </location>
</feature>
<evidence type="ECO:0000313" key="8">
    <source>
        <dbReference type="RefSeq" id="XP_017984962.1"/>
    </source>
</evidence>
<evidence type="ECO:0000313" key="7">
    <source>
        <dbReference type="Proteomes" id="UP000694886"/>
    </source>
</evidence>
<dbReference type="GeneID" id="108663815"/>
<dbReference type="Gene3D" id="2.40.330.10">
    <property type="entry name" value="DNA-binding pseudobarrel domain"/>
    <property type="match status" value="1"/>
</dbReference>
<feature type="compositionally biased region" description="Basic and acidic residues" evidence="6">
    <location>
        <begin position="95"/>
        <end position="104"/>
    </location>
</feature>
<protein>
    <submittedName>
        <fullName evidence="8">B3 domain-containing protein At3g25182-like</fullName>
    </submittedName>
</protein>
<evidence type="ECO:0000256" key="1">
    <source>
        <dbReference type="ARBA" id="ARBA00004123"/>
    </source>
</evidence>
<proteinExistence type="predicted"/>
<keyword evidence="5" id="KW-0539">Nucleus</keyword>
<dbReference type="Gramene" id="Tc10v2_t010190.1">
    <property type="protein sequence ID" value="Tc10v2_p010190.1"/>
    <property type="gene ID" value="Tc10v2_g010190"/>
</dbReference>
<dbReference type="InterPro" id="IPR015300">
    <property type="entry name" value="DNA-bd_pseudobarrel_sf"/>
</dbReference>
<comment type="subcellular location">
    <subcellularLocation>
        <location evidence="1">Nucleus</location>
    </subcellularLocation>
</comment>
<evidence type="ECO:0000256" key="2">
    <source>
        <dbReference type="ARBA" id="ARBA00023015"/>
    </source>
</evidence>
<keyword evidence="3" id="KW-0238">DNA-binding</keyword>
<evidence type="ECO:0000256" key="4">
    <source>
        <dbReference type="ARBA" id="ARBA00023163"/>
    </source>
</evidence>
<dbReference type="KEGG" id="tcc:108663815"/>
<dbReference type="GO" id="GO:0005634">
    <property type="term" value="C:nucleus"/>
    <property type="evidence" value="ECO:0007669"/>
    <property type="project" value="UniProtKB-SubCell"/>
</dbReference>
<name>A0AB32WZC7_THECC</name>
<sequence>MDKSTIDFGFLERLRKSKMLKDLDNVDDGGSWEKLKKESEVGTDNESQRLSKLTLLALEGFTNGFVMKKNKKMMIIEKKGIKRGFGTGTGSKSPSVEEKEDYLIKKQKKQKTSDAKKQKTRIEKKQKQRKGFNPVEELSALGLEPPPDMHQVFKDRIENLGGTDIKLVIQKFIKPTDLNPGHNRLSMTLKQVRNKFLTEAEEEKFKNNWGMDVILIEPCLEVSKVHLTKWLIGGSFAYVFKTQWNQIVRNNADTLKPDAVVQIWSFRVGPESQLGFAIIKVKEGKAVSEIH</sequence>
<dbReference type="PANTHER" id="PTHR31541:SF25">
    <property type="entry name" value="GAMMA-GLIADIN B"/>
    <property type="match status" value="1"/>
</dbReference>
<dbReference type="Proteomes" id="UP000694886">
    <property type="component" value="Chromosome 10"/>
</dbReference>
<feature type="region of interest" description="Disordered" evidence="6">
    <location>
        <begin position="84"/>
        <end position="144"/>
    </location>
</feature>
<dbReference type="InterPro" id="IPR005508">
    <property type="entry name" value="At2g31720-like"/>
</dbReference>
<evidence type="ECO:0000256" key="3">
    <source>
        <dbReference type="ARBA" id="ARBA00023125"/>
    </source>
</evidence>
<organism evidence="7 8">
    <name type="scientific">Theobroma cacao</name>
    <name type="common">Cacao</name>
    <name type="synonym">Cocoa</name>
    <dbReference type="NCBI Taxonomy" id="3641"/>
    <lineage>
        <taxon>Eukaryota</taxon>
        <taxon>Viridiplantae</taxon>
        <taxon>Streptophyta</taxon>
        <taxon>Embryophyta</taxon>
        <taxon>Tracheophyta</taxon>
        <taxon>Spermatophyta</taxon>
        <taxon>Magnoliopsida</taxon>
        <taxon>eudicotyledons</taxon>
        <taxon>Gunneridae</taxon>
        <taxon>Pentapetalae</taxon>
        <taxon>rosids</taxon>
        <taxon>malvids</taxon>
        <taxon>Malvales</taxon>
        <taxon>Malvaceae</taxon>
        <taxon>Byttnerioideae</taxon>
        <taxon>Theobroma</taxon>
    </lineage>
</organism>